<evidence type="ECO:0000313" key="2">
    <source>
        <dbReference type="Proteomes" id="UP000199658"/>
    </source>
</evidence>
<evidence type="ECO:0000313" key="1">
    <source>
        <dbReference type="EMBL" id="SFR43238.1"/>
    </source>
</evidence>
<dbReference type="SUPFAM" id="SSF53448">
    <property type="entry name" value="Nucleotide-diphospho-sugar transferases"/>
    <property type="match status" value="1"/>
</dbReference>
<gene>
    <name evidence="1" type="ORF">SAMN04488002_1694</name>
</gene>
<organism evidence="1 2">
    <name type="scientific">Litoreibacter janthinus</name>
    <dbReference type="NCBI Taxonomy" id="670154"/>
    <lineage>
        <taxon>Bacteria</taxon>
        <taxon>Pseudomonadati</taxon>
        <taxon>Pseudomonadota</taxon>
        <taxon>Alphaproteobacteria</taxon>
        <taxon>Rhodobacterales</taxon>
        <taxon>Roseobacteraceae</taxon>
        <taxon>Litoreibacter</taxon>
    </lineage>
</organism>
<dbReference type="STRING" id="670154.SAMN04488002_1694"/>
<dbReference type="EMBL" id="FOYO01000001">
    <property type="protein sequence ID" value="SFR43238.1"/>
    <property type="molecule type" value="Genomic_DNA"/>
</dbReference>
<accession>A0A1I6GM34</accession>
<proteinExistence type="predicted"/>
<keyword evidence="2" id="KW-1185">Reference proteome</keyword>
<sequence>MAKSSKTAPKRAKPKKAKPVKPQIFNIMMVGQGGRLQFEALTLVASLRHTNPDFKGRVIVAEPQFNHRWDADPRMANHDVRDALQSLGVEIVPFDNQIFGCGYPYGNKIEALKVLPEGEPFLFLDTDTLITGDLSKVPFDFDRPTASMKRENTWPQLELYGPGYNQIWGSLYKKFGLDFESSLDTSYPDEYWRRYLYFNAGFFYYRCPKEFGDRFLEYARAIRDDPPEELVCQEMKPWLDQVALPLTIHSLGGGRVPEVSDMLDHEVTSHYRVLPLLYARERDEVVRVLEEVLAPNKLKKVLKQYEPIRKMVYQQKGLKVRDMFDRTNLPRREQAIRNQIKRAKLWMR</sequence>
<protein>
    <submittedName>
        <fullName evidence="1">Uncharacterized protein</fullName>
    </submittedName>
</protein>
<dbReference type="RefSeq" id="WP_425434517.1">
    <property type="nucleotide sequence ID" value="NZ_FOYO01000001.1"/>
</dbReference>
<dbReference type="Gene3D" id="3.90.550.10">
    <property type="entry name" value="Spore Coat Polysaccharide Biosynthesis Protein SpsA, Chain A"/>
    <property type="match status" value="1"/>
</dbReference>
<dbReference type="AlphaFoldDB" id="A0A1I6GM34"/>
<dbReference type="InterPro" id="IPR029044">
    <property type="entry name" value="Nucleotide-diphossugar_trans"/>
</dbReference>
<name>A0A1I6GM34_9RHOB</name>
<reference evidence="2" key="1">
    <citation type="submission" date="2016-10" db="EMBL/GenBank/DDBJ databases">
        <authorList>
            <person name="Varghese N."/>
            <person name="Submissions S."/>
        </authorList>
    </citation>
    <scope>NUCLEOTIDE SEQUENCE [LARGE SCALE GENOMIC DNA]</scope>
    <source>
        <strain evidence="2">DSM 26921</strain>
    </source>
</reference>
<dbReference type="Proteomes" id="UP000199658">
    <property type="component" value="Unassembled WGS sequence"/>
</dbReference>